<protein>
    <submittedName>
        <fullName evidence="1">Lipoprotein</fullName>
    </submittedName>
</protein>
<dbReference type="PATRIC" id="fig|1590.201.peg.2623"/>
<comment type="caution">
    <text evidence="1">The sequence shown here is derived from an EMBL/GenBank/DDBJ whole genome shotgun (WGS) entry which is preliminary data.</text>
</comment>
<organism evidence="1 2">
    <name type="scientific">Lactiplantibacillus plantarum</name>
    <name type="common">Lactobacillus plantarum</name>
    <dbReference type="NCBI Taxonomy" id="1590"/>
    <lineage>
        <taxon>Bacteria</taxon>
        <taxon>Bacillati</taxon>
        <taxon>Bacillota</taxon>
        <taxon>Bacilli</taxon>
        <taxon>Lactobacillales</taxon>
        <taxon>Lactobacillaceae</taxon>
        <taxon>Lactiplantibacillus</taxon>
    </lineage>
</organism>
<dbReference type="RefSeq" id="WP_063489644.1">
    <property type="nucleotide sequence ID" value="NZ_CP010528.1"/>
</dbReference>
<accession>A0A162EN22</accession>
<dbReference type="PROSITE" id="PS51257">
    <property type="entry name" value="PROKAR_LIPOPROTEIN"/>
    <property type="match status" value="1"/>
</dbReference>
<evidence type="ECO:0000313" key="1">
    <source>
        <dbReference type="EMBL" id="KZU93000.1"/>
    </source>
</evidence>
<dbReference type="Proteomes" id="UP000076882">
    <property type="component" value="Unassembled WGS sequence"/>
</dbReference>
<dbReference type="EMBL" id="LUXM01000037">
    <property type="protein sequence ID" value="KZU93000.1"/>
    <property type="molecule type" value="Genomic_DNA"/>
</dbReference>
<reference evidence="1 2" key="1">
    <citation type="submission" date="2016-03" db="EMBL/GenBank/DDBJ databases">
        <title>Comparative genomics of 54 Lactobacillus plantarum strains reveals genomic uncoupling from niche constraints.</title>
        <authorList>
            <person name="Martino M.E."/>
        </authorList>
    </citation>
    <scope>NUCLEOTIDE SEQUENCE [LARGE SCALE GENOMIC DNA]</scope>
    <source>
        <strain evidence="1 2">19.1</strain>
    </source>
</reference>
<dbReference type="AlphaFoldDB" id="A0A162EN22"/>
<keyword evidence="1" id="KW-0449">Lipoprotein</keyword>
<proteinExistence type="predicted"/>
<gene>
    <name evidence="1" type="ORF">Lp19_2703</name>
</gene>
<name>A0A162EN22_LACPN</name>
<evidence type="ECO:0000313" key="2">
    <source>
        <dbReference type="Proteomes" id="UP000076882"/>
    </source>
</evidence>
<sequence length="130" mass="14070">MEMKKIWKCIGLVSLLGLTMIVLVSCGSKKIISTSDSDYSSSISKGLDAVAEDKFNKALTYFDNALTQKPKDKKAQAYRDQTQAYVDTQSQLKAGEVKKAVETVTTGVKVTNGAKSLDDKLSGLGENRKG</sequence>